<sequence>MKRLMILLQEVLIGFLVVSVLFFWDTSLSKGLLLFTILLGVIVYRPQFEKKIESTDALSRIVRGILKKPCTLILVTVILANQNRNLQSALGIISAYALVASVASISFLIFAKMREFRESLIAVSIAAAMLLSGWLFPSAFTLPLFANIYFPSFWLFEIASGDLLAFLLVGVLSLWLFRLRHRFDRKD</sequence>
<keyword evidence="1" id="KW-0472">Membrane</keyword>
<dbReference type="Proteomes" id="UP000055014">
    <property type="component" value="Unassembled WGS sequence"/>
</dbReference>
<dbReference type="Proteomes" id="UP000054260">
    <property type="component" value="Unassembled WGS sequence"/>
</dbReference>
<dbReference type="PATRIC" id="fig|1236046.5.peg.308"/>
<reference evidence="2 7" key="3">
    <citation type="journal article" date="2018" name="Nat. Biotechnol.">
        <title>A standardized bacterial taxonomy based on genome phylogeny substantially revises the tree of life.</title>
        <authorList>
            <person name="Parks D.H."/>
            <person name="Chuvochina M."/>
            <person name="Waite D.W."/>
            <person name="Rinke C."/>
            <person name="Skarshewski A."/>
            <person name="Chaumeil P.A."/>
            <person name="Hugenholtz P."/>
        </authorList>
    </citation>
    <scope>NUCLEOTIDE SEQUENCE [LARGE SCALE GENOMIC DNA]</scope>
    <source>
        <strain evidence="2">UBA9905</strain>
    </source>
</reference>
<organism evidence="3 5">
    <name type="scientific">Mesotoga infera</name>
    <dbReference type="NCBI Taxonomy" id="1236046"/>
    <lineage>
        <taxon>Bacteria</taxon>
        <taxon>Thermotogati</taxon>
        <taxon>Thermotogota</taxon>
        <taxon>Thermotogae</taxon>
        <taxon>Kosmotogales</taxon>
        <taxon>Kosmotogaceae</taxon>
        <taxon>Mesotoga</taxon>
    </lineage>
</organism>
<accession>A0A124FUB7</accession>
<dbReference type="Proteomes" id="UP000264215">
    <property type="component" value="Unassembled WGS sequence"/>
</dbReference>
<dbReference type="EMBL" id="LGGH01000037">
    <property type="protein sequence ID" value="KUK68110.1"/>
    <property type="molecule type" value="Genomic_DNA"/>
</dbReference>
<evidence type="ECO:0000313" key="7">
    <source>
        <dbReference type="Proteomes" id="UP000264215"/>
    </source>
</evidence>
<dbReference type="EMBL" id="LGGW01000054">
    <property type="protein sequence ID" value="KUK90052.1"/>
    <property type="molecule type" value="Genomic_DNA"/>
</dbReference>
<name>A0A124FUB7_9BACT</name>
<comment type="caution">
    <text evidence="3">The sequence shown here is derived from an EMBL/GenBank/DDBJ whole genome shotgun (WGS) entry which is preliminary data.</text>
</comment>
<feature type="transmembrane region" description="Helical" evidence="1">
    <location>
        <begin position="86"/>
        <end position="110"/>
    </location>
</feature>
<dbReference type="EMBL" id="DQBS01000048">
    <property type="protein sequence ID" value="HCO69333.1"/>
    <property type="molecule type" value="Genomic_DNA"/>
</dbReference>
<feature type="transmembrane region" description="Helical" evidence="1">
    <location>
        <begin position="30"/>
        <end position="48"/>
    </location>
</feature>
<evidence type="ECO:0000313" key="4">
    <source>
        <dbReference type="EMBL" id="KUK90052.1"/>
    </source>
</evidence>
<evidence type="ECO:0000313" key="6">
    <source>
        <dbReference type="Proteomes" id="UP000055014"/>
    </source>
</evidence>
<evidence type="ECO:0000313" key="5">
    <source>
        <dbReference type="Proteomes" id="UP000054260"/>
    </source>
</evidence>
<evidence type="ECO:0000313" key="2">
    <source>
        <dbReference type="EMBL" id="HCO69333.1"/>
    </source>
</evidence>
<evidence type="ECO:0000256" key="1">
    <source>
        <dbReference type="SAM" id="Phobius"/>
    </source>
</evidence>
<evidence type="ECO:0000313" key="3">
    <source>
        <dbReference type="EMBL" id="KUK68110.1"/>
    </source>
</evidence>
<proteinExistence type="predicted"/>
<reference evidence="5 6" key="2">
    <citation type="journal article" date="2015" name="MBio">
        <title>Genome-Resolved Metagenomic Analysis Reveals Roles for Candidate Phyla and Other Microbial Community Members in Biogeochemical Transformations in Oil Reservoirs.</title>
        <authorList>
            <person name="Hu P."/>
            <person name="Tom L."/>
            <person name="Singh A."/>
            <person name="Thomas B.C."/>
            <person name="Baker B.J."/>
            <person name="Piceno Y.M."/>
            <person name="Andersen G.L."/>
            <person name="Banfield J.F."/>
        </authorList>
    </citation>
    <scope>NUCLEOTIDE SEQUENCE [LARGE SCALE GENOMIC DNA]</scope>
</reference>
<feature type="transmembrane region" description="Helical" evidence="1">
    <location>
        <begin position="7"/>
        <end position="24"/>
    </location>
</feature>
<feature type="transmembrane region" description="Helical" evidence="1">
    <location>
        <begin position="122"/>
        <end position="146"/>
    </location>
</feature>
<keyword evidence="1" id="KW-1133">Transmembrane helix</keyword>
<feature type="transmembrane region" description="Helical" evidence="1">
    <location>
        <begin position="152"/>
        <end position="177"/>
    </location>
</feature>
<keyword evidence="1" id="KW-0812">Transmembrane</keyword>
<reference evidence="3" key="1">
    <citation type="journal article" date="2015" name="MBio">
        <title>Genome-resolved metagenomic analysis reveals roles for candidate phyla and other microbial community members in biogeochemical transformations in oil reservoirs.</title>
        <authorList>
            <person name="Hu P."/>
            <person name="Tom L."/>
            <person name="Singh A."/>
            <person name="Thomas B.C."/>
            <person name="Baker B.J."/>
            <person name="Piceno Y.M."/>
            <person name="Andersen G.L."/>
            <person name="Banfield J.F."/>
        </authorList>
    </citation>
    <scope>NUCLEOTIDE SEQUENCE [LARGE SCALE GENOMIC DNA]</scope>
    <source>
        <strain evidence="3">46_47</strain>
        <strain evidence="4">46_70</strain>
    </source>
</reference>
<protein>
    <submittedName>
        <fullName evidence="3">Drug resistance transporter, Bcr/CflA subfamily</fullName>
    </submittedName>
    <submittedName>
        <fullName evidence="2">Multidrug transporter</fullName>
    </submittedName>
</protein>
<gene>
    <name evidence="2" type="ORF">DIT26_01900</name>
    <name evidence="3" type="ORF">XD86_0389</name>
    <name evidence="4" type="ORF">XE02_0724</name>
</gene>
<dbReference type="AlphaFoldDB" id="A0A124FUB7"/>